<reference evidence="1 2" key="1">
    <citation type="submission" date="2015-04" db="EMBL/GenBank/DDBJ databases">
        <authorList>
            <person name="Syromyatnikov M.Y."/>
            <person name="Popov V.N."/>
        </authorList>
    </citation>
    <scope>NUCLEOTIDE SEQUENCE [LARGE SCALE GENOMIC DNA]</scope>
</reference>
<keyword evidence="2" id="KW-1185">Reference proteome</keyword>
<dbReference type="Proteomes" id="UP000183832">
    <property type="component" value="Unassembled WGS sequence"/>
</dbReference>
<dbReference type="EMBL" id="CVRI01000055">
    <property type="protein sequence ID" value="CRL01609.1"/>
    <property type="molecule type" value="Genomic_DNA"/>
</dbReference>
<accession>A0A1J1ISW7</accession>
<dbReference type="AlphaFoldDB" id="A0A1J1ISW7"/>
<evidence type="ECO:0000313" key="1">
    <source>
        <dbReference type="EMBL" id="CRL01609.1"/>
    </source>
</evidence>
<gene>
    <name evidence="1" type="ORF">CLUMA_CG014780</name>
</gene>
<evidence type="ECO:0000313" key="2">
    <source>
        <dbReference type="Proteomes" id="UP000183832"/>
    </source>
</evidence>
<organism evidence="1 2">
    <name type="scientific">Clunio marinus</name>
    <dbReference type="NCBI Taxonomy" id="568069"/>
    <lineage>
        <taxon>Eukaryota</taxon>
        <taxon>Metazoa</taxon>
        <taxon>Ecdysozoa</taxon>
        <taxon>Arthropoda</taxon>
        <taxon>Hexapoda</taxon>
        <taxon>Insecta</taxon>
        <taxon>Pterygota</taxon>
        <taxon>Neoptera</taxon>
        <taxon>Endopterygota</taxon>
        <taxon>Diptera</taxon>
        <taxon>Nematocera</taxon>
        <taxon>Chironomoidea</taxon>
        <taxon>Chironomidae</taxon>
        <taxon>Clunio</taxon>
    </lineage>
</organism>
<name>A0A1J1ISW7_9DIPT</name>
<proteinExistence type="predicted"/>
<sequence>MYLNNMFVEAEIKLHVIYTTAEEKIDLCCPSTTPFSFCLCFFFLHFRLIFLLWKDTQISSPTDQVVAHLMIIPRKFVA</sequence>
<protein>
    <submittedName>
        <fullName evidence="1">CLUMA_CG014780, isoform A</fullName>
    </submittedName>
</protein>